<reference evidence="5" key="1">
    <citation type="submission" date="2023-04" db="EMBL/GenBank/DDBJ databases">
        <title>Complete genome sequence of Temperatibacter marinus.</title>
        <authorList>
            <person name="Rong J.-C."/>
            <person name="Yi M.-L."/>
            <person name="Zhao Q."/>
        </authorList>
    </citation>
    <scope>NUCLEOTIDE SEQUENCE</scope>
    <source>
        <strain evidence="5">NBRC 110045</strain>
    </source>
</reference>
<keyword evidence="6" id="KW-1185">Reference proteome</keyword>
<proteinExistence type="inferred from homology"/>
<dbReference type="Proteomes" id="UP001268683">
    <property type="component" value="Chromosome"/>
</dbReference>
<dbReference type="Pfam" id="PF00106">
    <property type="entry name" value="adh_short"/>
    <property type="match status" value="1"/>
</dbReference>
<comment type="similarity">
    <text evidence="1 3">Belongs to the short-chain dehydrogenases/reductases (SDR) family.</text>
</comment>
<dbReference type="RefSeq" id="WP_310799777.1">
    <property type="nucleotide sequence ID" value="NZ_CP123872.1"/>
</dbReference>
<dbReference type="GO" id="GO:0016020">
    <property type="term" value="C:membrane"/>
    <property type="evidence" value="ECO:0007669"/>
    <property type="project" value="TreeGrafter"/>
</dbReference>
<dbReference type="PROSITE" id="PS00061">
    <property type="entry name" value="ADH_SHORT"/>
    <property type="match status" value="1"/>
</dbReference>
<dbReference type="KEGG" id="tmk:QGN29_05940"/>
<evidence type="ECO:0000256" key="2">
    <source>
        <dbReference type="ARBA" id="ARBA00023002"/>
    </source>
</evidence>
<name>A0AA52EJZ1_9PROT</name>
<organism evidence="5 6">
    <name type="scientific">Temperatibacter marinus</name>
    <dbReference type="NCBI Taxonomy" id="1456591"/>
    <lineage>
        <taxon>Bacteria</taxon>
        <taxon>Pseudomonadati</taxon>
        <taxon>Pseudomonadota</taxon>
        <taxon>Alphaproteobacteria</taxon>
        <taxon>Kordiimonadales</taxon>
        <taxon>Temperatibacteraceae</taxon>
        <taxon>Temperatibacter</taxon>
    </lineage>
</organism>
<evidence type="ECO:0000313" key="5">
    <source>
        <dbReference type="EMBL" id="WND03912.1"/>
    </source>
</evidence>
<dbReference type="CDD" id="cd05233">
    <property type="entry name" value="SDR_c"/>
    <property type="match status" value="1"/>
</dbReference>
<dbReference type="AlphaFoldDB" id="A0AA52EJZ1"/>
<dbReference type="PRINTS" id="PR00081">
    <property type="entry name" value="GDHRDH"/>
</dbReference>
<feature type="domain" description="Ketoreductase" evidence="4">
    <location>
        <begin position="5"/>
        <end position="189"/>
    </location>
</feature>
<dbReference type="InterPro" id="IPR020904">
    <property type="entry name" value="Sc_DH/Rdtase_CS"/>
</dbReference>
<dbReference type="InterPro" id="IPR036291">
    <property type="entry name" value="NAD(P)-bd_dom_sf"/>
</dbReference>
<dbReference type="SUPFAM" id="SSF51735">
    <property type="entry name" value="NAD(P)-binding Rossmann-fold domains"/>
    <property type="match status" value="1"/>
</dbReference>
<gene>
    <name evidence="5" type="ORF">QGN29_05940</name>
</gene>
<sequence>MFEDKTIVITGAASGIGKALAKAFAERGSHLALVDLKEEALAALVQSLEGSPGKITSYHADVGDADVVRALPEQILNDHEEINVLINNAGIAIGADFKNTSETQFDRLLQVNLFGVVNMTRAFMPALEKASFAKLVNISSIFGFIAPPNQTAYCASKFAVRGFTESLRHEYRRSHIAISCVHPGGVATNIAKDSLFPDTLKEVEREHLLSLAEKALVAPPAYAAEVIIKGLEKNKPRIFIGKDALMARFFQRLFPLTYMKYIGKRVSL</sequence>
<evidence type="ECO:0000256" key="3">
    <source>
        <dbReference type="RuleBase" id="RU000363"/>
    </source>
</evidence>
<dbReference type="InterPro" id="IPR002347">
    <property type="entry name" value="SDR_fam"/>
</dbReference>
<dbReference type="SMART" id="SM00822">
    <property type="entry name" value="PKS_KR"/>
    <property type="match status" value="1"/>
</dbReference>
<dbReference type="EMBL" id="CP123872">
    <property type="protein sequence ID" value="WND03912.1"/>
    <property type="molecule type" value="Genomic_DNA"/>
</dbReference>
<keyword evidence="2" id="KW-0560">Oxidoreductase</keyword>
<dbReference type="PANTHER" id="PTHR44196:SF1">
    <property type="entry name" value="DEHYDROGENASE_REDUCTASE SDR FAMILY MEMBER 7B"/>
    <property type="match status" value="1"/>
</dbReference>
<accession>A0AA52EJZ1</accession>
<dbReference type="Gene3D" id="3.40.50.720">
    <property type="entry name" value="NAD(P)-binding Rossmann-like Domain"/>
    <property type="match status" value="1"/>
</dbReference>
<evidence type="ECO:0000256" key="1">
    <source>
        <dbReference type="ARBA" id="ARBA00006484"/>
    </source>
</evidence>
<evidence type="ECO:0000259" key="4">
    <source>
        <dbReference type="SMART" id="SM00822"/>
    </source>
</evidence>
<dbReference type="PANTHER" id="PTHR44196">
    <property type="entry name" value="DEHYDROGENASE/REDUCTASE SDR FAMILY MEMBER 7B"/>
    <property type="match status" value="1"/>
</dbReference>
<dbReference type="GO" id="GO:0016491">
    <property type="term" value="F:oxidoreductase activity"/>
    <property type="evidence" value="ECO:0007669"/>
    <property type="project" value="UniProtKB-KW"/>
</dbReference>
<evidence type="ECO:0000313" key="6">
    <source>
        <dbReference type="Proteomes" id="UP001268683"/>
    </source>
</evidence>
<protein>
    <submittedName>
        <fullName evidence="5">SDR family oxidoreductase</fullName>
    </submittedName>
</protein>
<dbReference type="PRINTS" id="PR00080">
    <property type="entry name" value="SDRFAMILY"/>
</dbReference>
<dbReference type="InterPro" id="IPR057326">
    <property type="entry name" value="KR_dom"/>
</dbReference>